<name>A0ABW3SYP4_9CAUL</name>
<dbReference type="EMBL" id="JBHTLQ010000005">
    <property type="protein sequence ID" value="MFD1189572.1"/>
    <property type="molecule type" value="Genomic_DNA"/>
</dbReference>
<keyword evidence="2" id="KW-1185">Reference proteome</keyword>
<sequence length="289" mass="30626">MPNSEPFRLSETDGVLSGPVRRPANASKLAAGSIHDDATAQRLGFRGGTVAANIHFEQFPPLLEAALGAAFARTGGLSLYFLTPTTDGEPVQAFARLEAPGRAEVWMQNADGGRVCEGTAVLAGPDEFSALRGRLKGVRPAQDLRILAGVSVGDEVRDVPARVDSARGAPRLAMITEDLPRYHGGEGFAGRVAPPATAIDALRAVEGPLFAKVQDFVGMFGAIELQMLNGPILADHDYLASGRVLALSESPKTEIVWYEASLTDPKTGQRVAQMILMSRVLKASSPLWA</sequence>
<protein>
    <submittedName>
        <fullName evidence="1">Uncharacterized protein</fullName>
    </submittedName>
</protein>
<proteinExistence type="predicted"/>
<organism evidence="1 2">
    <name type="scientific">Phenylobacterium conjunctum</name>
    <dbReference type="NCBI Taxonomy" id="1298959"/>
    <lineage>
        <taxon>Bacteria</taxon>
        <taxon>Pseudomonadati</taxon>
        <taxon>Pseudomonadota</taxon>
        <taxon>Alphaproteobacteria</taxon>
        <taxon>Caulobacterales</taxon>
        <taxon>Caulobacteraceae</taxon>
        <taxon>Phenylobacterium</taxon>
    </lineage>
</organism>
<gene>
    <name evidence="1" type="ORF">ACFQ27_03190</name>
</gene>
<dbReference type="Proteomes" id="UP001597216">
    <property type="component" value="Unassembled WGS sequence"/>
</dbReference>
<reference evidence="2" key="1">
    <citation type="journal article" date="2019" name="Int. J. Syst. Evol. Microbiol.">
        <title>The Global Catalogue of Microorganisms (GCM) 10K type strain sequencing project: providing services to taxonomists for standard genome sequencing and annotation.</title>
        <authorList>
            <consortium name="The Broad Institute Genomics Platform"/>
            <consortium name="The Broad Institute Genome Sequencing Center for Infectious Disease"/>
            <person name="Wu L."/>
            <person name="Ma J."/>
        </authorList>
    </citation>
    <scope>NUCLEOTIDE SEQUENCE [LARGE SCALE GENOMIC DNA]</scope>
    <source>
        <strain evidence="2">CCUG 55074</strain>
    </source>
</reference>
<dbReference type="RefSeq" id="WP_377352441.1">
    <property type="nucleotide sequence ID" value="NZ_JBHTLQ010000005.1"/>
</dbReference>
<comment type="caution">
    <text evidence="1">The sequence shown here is derived from an EMBL/GenBank/DDBJ whole genome shotgun (WGS) entry which is preliminary data.</text>
</comment>
<evidence type="ECO:0000313" key="2">
    <source>
        <dbReference type="Proteomes" id="UP001597216"/>
    </source>
</evidence>
<dbReference type="InterPro" id="IPR029069">
    <property type="entry name" value="HotDog_dom_sf"/>
</dbReference>
<dbReference type="SUPFAM" id="SSF54637">
    <property type="entry name" value="Thioesterase/thiol ester dehydrase-isomerase"/>
    <property type="match status" value="1"/>
</dbReference>
<accession>A0ABW3SYP4</accession>
<evidence type="ECO:0000313" key="1">
    <source>
        <dbReference type="EMBL" id="MFD1189572.1"/>
    </source>
</evidence>